<gene>
    <name evidence="2" type="ORF">Pan189_04620</name>
</gene>
<keyword evidence="3" id="KW-1185">Reference proteome</keyword>
<name>A0A517QWY8_9PLAN</name>
<organism evidence="2 3">
    <name type="scientific">Stratiformator vulcanicus</name>
    <dbReference type="NCBI Taxonomy" id="2527980"/>
    <lineage>
        <taxon>Bacteria</taxon>
        <taxon>Pseudomonadati</taxon>
        <taxon>Planctomycetota</taxon>
        <taxon>Planctomycetia</taxon>
        <taxon>Planctomycetales</taxon>
        <taxon>Planctomycetaceae</taxon>
        <taxon>Stratiformator</taxon>
    </lineage>
</organism>
<reference evidence="2 3" key="1">
    <citation type="submission" date="2019-02" db="EMBL/GenBank/DDBJ databases">
        <title>Deep-cultivation of Planctomycetes and their phenomic and genomic characterization uncovers novel biology.</title>
        <authorList>
            <person name="Wiegand S."/>
            <person name="Jogler M."/>
            <person name="Boedeker C."/>
            <person name="Pinto D."/>
            <person name="Vollmers J."/>
            <person name="Rivas-Marin E."/>
            <person name="Kohn T."/>
            <person name="Peeters S.H."/>
            <person name="Heuer A."/>
            <person name="Rast P."/>
            <person name="Oberbeckmann S."/>
            <person name="Bunk B."/>
            <person name="Jeske O."/>
            <person name="Meyerdierks A."/>
            <person name="Storesund J.E."/>
            <person name="Kallscheuer N."/>
            <person name="Luecker S."/>
            <person name="Lage O.M."/>
            <person name="Pohl T."/>
            <person name="Merkel B.J."/>
            <person name="Hornburger P."/>
            <person name="Mueller R.-W."/>
            <person name="Bruemmer F."/>
            <person name="Labrenz M."/>
            <person name="Spormann A.M."/>
            <person name="Op den Camp H."/>
            <person name="Overmann J."/>
            <person name="Amann R."/>
            <person name="Jetten M.S.M."/>
            <person name="Mascher T."/>
            <person name="Medema M.H."/>
            <person name="Devos D.P."/>
            <person name="Kaster A.-K."/>
            <person name="Ovreas L."/>
            <person name="Rohde M."/>
            <person name="Galperin M.Y."/>
            <person name="Jogler C."/>
        </authorList>
    </citation>
    <scope>NUCLEOTIDE SEQUENCE [LARGE SCALE GENOMIC DNA]</scope>
    <source>
        <strain evidence="2 3">Pan189</strain>
    </source>
</reference>
<proteinExistence type="predicted"/>
<evidence type="ECO:0000313" key="3">
    <source>
        <dbReference type="Proteomes" id="UP000317318"/>
    </source>
</evidence>
<dbReference type="EMBL" id="CP036268">
    <property type="protein sequence ID" value="QDT36107.1"/>
    <property type="molecule type" value="Genomic_DNA"/>
</dbReference>
<protein>
    <submittedName>
        <fullName evidence="2">Uncharacterized protein</fullName>
    </submittedName>
</protein>
<dbReference type="OrthoDB" id="213046at2"/>
<evidence type="ECO:0000313" key="2">
    <source>
        <dbReference type="EMBL" id="QDT36107.1"/>
    </source>
</evidence>
<feature type="region of interest" description="Disordered" evidence="1">
    <location>
        <begin position="163"/>
        <end position="182"/>
    </location>
</feature>
<dbReference type="KEGG" id="svp:Pan189_04620"/>
<accession>A0A517QWY8</accession>
<evidence type="ECO:0000256" key="1">
    <source>
        <dbReference type="SAM" id="MobiDB-lite"/>
    </source>
</evidence>
<dbReference type="Proteomes" id="UP000317318">
    <property type="component" value="Chromosome"/>
</dbReference>
<sequence length="182" mass="20011">MKISGHTPDLRYTREFALPRPDGSSLPLRLCPLPLGFQSSLRERGLMPPSPPTKVARDAGGRPVRDEQGLAVLTRDERDSAYLNELERYHRRVAVLVVEAALAQDPSLTFESTISDDIAAHTDALYDELVTAGFAAGDLTLICDEVARMSNLVDTHLEVARSDFSRQESTRAAPLEHGRSTT</sequence>
<feature type="region of interest" description="Disordered" evidence="1">
    <location>
        <begin position="41"/>
        <end position="62"/>
    </location>
</feature>
<dbReference type="AlphaFoldDB" id="A0A517QWY8"/>